<accession>A0A5C6CU40</accession>
<dbReference type="SUPFAM" id="SSF56784">
    <property type="entry name" value="HAD-like"/>
    <property type="match status" value="1"/>
</dbReference>
<evidence type="ECO:0000313" key="1">
    <source>
        <dbReference type="EMBL" id="TWU28032.1"/>
    </source>
</evidence>
<dbReference type="GO" id="GO:0016787">
    <property type="term" value="F:hydrolase activity"/>
    <property type="evidence" value="ECO:0007669"/>
    <property type="project" value="UniProtKB-KW"/>
</dbReference>
<evidence type="ECO:0000313" key="2">
    <source>
        <dbReference type="Proteomes" id="UP000319143"/>
    </source>
</evidence>
<gene>
    <name evidence="1" type="ORF">Poly41_69280</name>
</gene>
<proteinExistence type="predicted"/>
<sequence length="197" mass="21952">MTTEEYDASVAEWVATAKHPRFNKLYSECVYQPMLEVLAYLRANGFKTFIVSGGGQDFMRVWAEEVYGIPPQQVVGTNSKTVFEIRDGKAVLVKTLDNLFIDDKGGKPVGIHRFIGRRPVMSFGNSDGDKAMLEYATVGNPLPSFGLIVHHTDAVREYAYDANPKSSGRLVDALADAPKRGWVVVDMAKEWNTVFKK</sequence>
<dbReference type="Gene3D" id="3.40.50.1000">
    <property type="entry name" value="HAD superfamily/HAD-like"/>
    <property type="match status" value="1"/>
</dbReference>
<comment type="caution">
    <text evidence="1">The sequence shown here is derived from an EMBL/GenBank/DDBJ whole genome shotgun (WGS) entry which is preliminary data.</text>
</comment>
<name>A0A5C6CU40_9BACT</name>
<reference evidence="1 2" key="1">
    <citation type="submission" date="2019-02" db="EMBL/GenBank/DDBJ databases">
        <title>Deep-cultivation of Planctomycetes and their phenomic and genomic characterization uncovers novel biology.</title>
        <authorList>
            <person name="Wiegand S."/>
            <person name="Jogler M."/>
            <person name="Boedeker C."/>
            <person name="Pinto D."/>
            <person name="Vollmers J."/>
            <person name="Rivas-Marin E."/>
            <person name="Kohn T."/>
            <person name="Peeters S.H."/>
            <person name="Heuer A."/>
            <person name="Rast P."/>
            <person name="Oberbeckmann S."/>
            <person name="Bunk B."/>
            <person name="Jeske O."/>
            <person name="Meyerdierks A."/>
            <person name="Storesund J.E."/>
            <person name="Kallscheuer N."/>
            <person name="Luecker S."/>
            <person name="Lage O.M."/>
            <person name="Pohl T."/>
            <person name="Merkel B.J."/>
            <person name="Hornburger P."/>
            <person name="Mueller R.-W."/>
            <person name="Bruemmer F."/>
            <person name="Labrenz M."/>
            <person name="Spormann A.M."/>
            <person name="Op Den Camp H."/>
            <person name="Overmann J."/>
            <person name="Amann R."/>
            <person name="Jetten M.S.M."/>
            <person name="Mascher T."/>
            <person name="Medema M.H."/>
            <person name="Devos D.P."/>
            <person name="Kaster A.-K."/>
            <person name="Ovreas L."/>
            <person name="Rohde M."/>
            <person name="Galperin M.Y."/>
            <person name="Jogler C."/>
        </authorList>
    </citation>
    <scope>NUCLEOTIDE SEQUENCE [LARGE SCALE GENOMIC DNA]</scope>
    <source>
        <strain evidence="1 2">Poly41</strain>
    </source>
</reference>
<dbReference type="EMBL" id="SJPV01000031">
    <property type="protein sequence ID" value="TWU28032.1"/>
    <property type="molecule type" value="Genomic_DNA"/>
</dbReference>
<keyword evidence="2" id="KW-1185">Reference proteome</keyword>
<dbReference type="Proteomes" id="UP000319143">
    <property type="component" value="Unassembled WGS sequence"/>
</dbReference>
<dbReference type="AlphaFoldDB" id="A0A5C6CU40"/>
<dbReference type="InterPro" id="IPR036412">
    <property type="entry name" value="HAD-like_sf"/>
</dbReference>
<keyword evidence="1" id="KW-0378">Hydrolase</keyword>
<organism evidence="1 2">
    <name type="scientific">Novipirellula artificiosorum</name>
    <dbReference type="NCBI Taxonomy" id="2528016"/>
    <lineage>
        <taxon>Bacteria</taxon>
        <taxon>Pseudomonadati</taxon>
        <taxon>Planctomycetota</taxon>
        <taxon>Planctomycetia</taxon>
        <taxon>Pirellulales</taxon>
        <taxon>Pirellulaceae</taxon>
        <taxon>Novipirellula</taxon>
    </lineage>
</organism>
<dbReference type="InterPro" id="IPR023214">
    <property type="entry name" value="HAD_sf"/>
</dbReference>
<protein>
    <submittedName>
        <fullName evidence="1">Haloacid dehalogenase-like hydrolase</fullName>
    </submittedName>
</protein>